<dbReference type="InterPro" id="IPR027417">
    <property type="entry name" value="P-loop_NTPase"/>
</dbReference>
<dbReference type="AlphaFoldDB" id="A0A4R3KEG8"/>
<dbReference type="CDD" id="cd03215">
    <property type="entry name" value="ABC_Carb_Monos_II"/>
    <property type="match status" value="1"/>
</dbReference>
<proteinExistence type="predicted"/>
<evidence type="ECO:0000313" key="11">
    <source>
        <dbReference type="EMBL" id="TCS81637.1"/>
    </source>
</evidence>
<reference evidence="11 12" key="1">
    <citation type="submission" date="2019-03" db="EMBL/GenBank/DDBJ databases">
        <title>Genomic Encyclopedia of Type Strains, Phase IV (KMG-IV): sequencing the most valuable type-strain genomes for metagenomic binning, comparative biology and taxonomic classification.</title>
        <authorList>
            <person name="Goeker M."/>
        </authorList>
    </citation>
    <scope>NUCLEOTIDE SEQUENCE [LARGE SCALE GENOMIC DNA]</scope>
    <source>
        <strain evidence="11 12">DSM 29489</strain>
    </source>
</reference>
<feature type="domain" description="ABC transporter" evidence="10">
    <location>
        <begin position="261"/>
        <end position="505"/>
    </location>
</feature>
<evidence type="ECO:0000256" key="1">
    <source>
        <dbReference type="ARBA" id="ARBA00004202"/>
    </source>
</evidence>
<dbReference type="GO" id="GO:0005886">
    <property type="term" value="C:plasma membrane"/>
    <property type="evidence" value="ECO:0007669"/>
    <property type="project" value="UniProtKB-SubCell"/>
</dbReference>
<dbReference type="PROSITE" id="PS50893">
    <property type="entry name" value="ABC_TRANSPORTER_2"/>
    <property type="match status" value="2"/>
</dbReference>
<keyword evidence="2" id="KW-0813">Transport</keyword>
<dbReference type="PROSITE" id="PS00211">
    <property type="entry name" value="ABC_TRANSPORTER_1"/>
    <property type="match status" value="1"/>
</dbReference>
<keyword evidence="7" id="KW-1278">Translocase</keyword>
<keyword evidence="3" id="KW-1003">Cell membrane</keyword>
<dbReference type="PANTHER" id="PTHR43790">
    <property type="entry name" value="CARBOHYDRATE TRANSPORT ATP-BINDING PROTEIN MG119-RELATED"/>
    <property type="match status" value="1"/>
</dbReference>
<dbReference type="InterPro" id="IPR003439">
    <property type="entry name" value="ABC_transporter-like_ATP-bd"/>
</dbReference>
<dbReference type="FunFam" id="3.40.50.300:FF:000127">
    <property type="entry name" value="Ribose import ATP-binding protein RbsA"/>
    <property type="match status" value="1"/>
</dbReference>
<evidence type="ECO:0000256" key="5">
    <source>
        <dbReference type="ARBA" id="ARBA00022741"/>
    </source>
</evidence>
<dbReference type="CDD" id="cd03216">
    <property type="entry name" value="ABC_Carb_Monos_I"/>
    <property type="match status" value="1"/>
</dbReference>
<dbReference type="PANTHER" id="PTHR43790:SF9">
    <property type="entry name" value="GALACTOFURANOSE TRANSPORTER ATP-BINDING PROTEIN YTFR"/>
    <property type="match status" value="1"/>
</dbReference>
<keyword evidence="12" id="KW-1185">Reference proteome</keyword>
<comment type="caution">
    <text evidence="11">The sequence shown here is derived from an EMBL/GenBank/DDBJ whole genome shotgun (WGS) entry which is preliminary data.</text>
</comment>
<feature type="region of interest" description="Disordered" evidence="9">
    <location>
        <begin position="506"/>
        <end position="529"/>
    </location>
</feature>
<organism evidence="11 12">
    <name type="scientific">Muricomes intestini</name>
    <dbReference type="NCBI Taxonomy" id="1796634"/>
    <lineage>
        <taxon>Bacteria</taxon>
        <taxon>Bacillati</taxon>
        <taxon>Bacillota</taxon>
        <taxon>Clostridia</taxon>
        <taxon>Lachnospirales</taxon>
        <taxon>Lachnospiraceae</taxon>
        <taxon>Muricomes</taxon>
    </lineage>
</organism>
<dbReference type="GO" id="GO:0016887">
    <property type="term" value="F:ATP hydrolysis activity"/>
    <property type="evidence" value="ECO:0007669"/>
    <property type="project" value="InterPro"/>
</dbReference>
<gene>
    <name evidence="11" type="ORF">EDD59_10353</name>
</gene>
<evidence type="ECO:0000259" key="10">
    <source>
        <dbReference type="PROSITE" id="PS50893"/>
    </source>
</evidence>
<dbReference type="SMART" id="SM00382">
    <property type="entry name" value="AAA"/>
    <property type="match status" value="2"/>
</dbReference>
<dbReference type="Pfam" id="PF00005">
    <property type="entry name" value="ABC_tran"/>
    <property type="match status" value="2"/>
</dbReference>
<dbReference type="Gene3D" id="3.40.50.300">
    <property type="entry name" value="P-loop containing nucleotide triphosphate hydrolases"/>
    <property type="match status" value="2"/>
</dbReference>
<evidence type="ECO:0000256" key="7">
    <source>
        <dbReference type="ARBA" id="ARBA00022967"/>
    </source>
</evidence>
<dbReference type="InterPro" id="IPR017871">
    <property type="entry name" value="ABC_transporter-like_CS"/>
</dbReference>
<keyword evidence="5" id="KW-0547">Nucleotide-binding</keyword>
<dbReference type="RefSeq" id="WP_207670368.1">
    <property type="nucleotide sequence ID" value="NZ_DAIQXH010000012.1"/>
</dbReference>
<dbReference type="InterPro" id="IPR003593">
    <property type="entry name" value="AAA+_ATPase"/>
</dbReference>
<sequence length="529" mass="58660">METKGVMEKPILQVKEITKTFPGVKALTDVSIDFYPGEVHALLGENGAGKSTLIKIISGVYIPTKGTLIFEQKERAYKNPGEALNLGISVIHQELSIANELSVAENIFIGREPGKGKQRFLLDRRKMERDAQKALSLMGVNFKATDIAGDLSAAQQQMIEIAKVITRNSKLVIMDEPTSSLSDSEIEALFKQIEMLKKNNVAIIYITHRLKELKVVADRITVLRDGIVVKKSLYEDITESEIVASMVGRKISDYYNKQQHIRKEEMLRVEGLTVKGVFEDVSFAAYKGEILGVAGLVGAGRTEVMETIFADKKKASGKVFIKGKEIELKNSREAIANKIGFATEDRRRTGLMLEASVKNNIVLPSLRRKAMKKAFVNPKWEKKVCDEYFGKLDIKTPGRETIIKNLSGGNQQKVILAKWLVAESEILILDEPTRGIDVNAKSEFYNLMNEFVDAGGCIIMVSSELPEILGVADRVIVMREGHLSGELNRAEMSELNIMQLASIQSEAESNTPRQADGASNLQSSKLRGI</sequence>
<protein>
    <submittedName>
        <fullName evidence="11">Monosaccharide ABC transporter ATP-binding protein (CUT2 family)</fullName>
    </submittedName>
</protein>
<keyword evidence="6 11" id="KW-0067">ATP-binding</keyword>
<evidence type="ECO:0000256" key="4">
    <source>
        <dbReference type="ARBA" id="ARBA00022737"/>
    </source>
</evidence>
<evidence type="ECO:0000256" key="9">
    <source>
        <dbReference type="SAM" id="MobiDB-lite"/>
    </source>
</evidence>
<dbReference type="InterPro" id="IPR050107">
    <property type="entry name" value="ABC_carbohydrate_import_ATPase"/>
</dbReference>
<comment type="subcellular location">
    <subcellularLocation>
        <location evidence="1">Cell membrane</location>
        <topology evidence="1">Peripheral membrane protein</topology>
    </subcellularLocation>
</comment>
<dbReference type="SUPFAM" id="SSF52540">
    <property type="entry name" value="P-loop containing nucleoside triphosphate hydrolases"/>
    <property type="match status" value="2"/>
</dbReference>
<evidence type="ECO:0000256" key="3">
    <source>
        <dbReference type="ARBA" id="ARBA00022475"/>
    </source>
</evidence>
<dbReference type="Proteomes" id="UP000295726">
    <property type="component" value="Unassembled WGS sequence"/>
</dbReference>
<keyword evidence="4" id="KW-0677">Repeat</keyword>
<evidence type="ECO:0000256" key="6">
    <source>
        <dbReference type="ARBA" id="ARBA00022840"/>
    </source>
</evidence>
<evidence type="ECO:0000256" key="8">
    <source>
        <dbReference type="ARBA" id="ARBA00023136"/>
    </source>
</evidence>
<accession>A0A4R3KEG8</accession>
<dbReference type="GO" id="GO:0005524">
    <property type="term" value="F:ATP binding"/>
    <property type="evidence" value="ECO:0007669"/>
    <property type="project" value="UniProtKB-KW"/>
</dbReference>
<evidence type="ECO:0000256" key="2">
    <source>
        <dbReference type="ARBA" id="ARBA00022448"/>
    </source>
</evidence>
<feature type="domain" description="ABC transporter" evidence="10">
    <location>
        <begin position="12"/>
        <end position="250"/>
    </location>
</feature>
<name>A0A4R3KEG8_9FIRM</name>
<keyword evidence="8" id="KW-0472">Membrane</keyword>
<dbReference type="EMBL" id="SLZZ01000003">
    <property type="protein sequence ID" value="TCS81637.1"/>
    <property type="molecule type" value="Genomic_DNA"/>
</dbReference>
<evidence type="ECO:0000313" key="12">
    <source>
        <dbReference type="Proteomes" id="UP000295726"/>
    </source>
</evidence>